<dbReference type="AlphaFoldDB" id="A0A9J5ZLU8"/>
<name>A0A9J5ZLU8_SOLCO</name>
<reference evidence="1 2" key="1">
    <citation type="submission" date="2020-09" db="EMBL/GenBank/DDBJ databases">
        <title>De no assembly of potato wild relative species, Solanum commersonii.</title>
        <authorList>
            <person name="Cho K."/>
        </authorList>
    </citation>
    <scope>NUCLEOTIDE SEQUENCE [LARGE SCALE GENOMIC DNA]</scope>
    <source>
        <strain evidence="1">LZ3.2</strain>
        <tissue evidence="1">Leaf</tissue>
    </source>
</reference>
<sequence>MVNVAYGHSPLSIGLSVKFNDFNVIVGEVLLLRDRKLINDFVVIVEGSSLGTVMMEERIAVKQAVTTTTTHNHVVSTSRDRLLLIDSPMTTPVDMLITASRIHNFNLKAFITINWSLLSLGLSVTIMTSPESI</sequence>
<dbReference type="EMBL" id="JACXVP010000004">
    <property type="protein sequence ID" value="KAG5613086.1"/>
    <property type="molecule type" value="Genomic_DNA"/>
</dbReference>
<evidence type="ECO:0000313" key="2">
    <source>
        <dbReference type="Proteomes" id="UP000824120"/>
    </source>
</evidence>
<comment type="caution">
    <text evidence="1">The sequence shown here is derived from an EMBL/GenBank/DDBJ whole genome shotgun (WGS) entry which is preliminary data.</text>
</comment>
<protein>
    <submittedName>
        <fullName evidence="1">Uncharacterized protein</fullName>
    </submittedName>
</protein>
<proteinExistence type="predicted"/>
<evidence type="ECO:0000313" key="1">
    <source>
        <dbReference type="EMBL" id="KAG5613086.1"/>
    </source>
</evidence>
<gene>
    <name evidence="1" type="ORF">H5410_024367</name>
</gene>
<keyword evidence="2" id="KW-1185">Reference proteome</keyword>
<organism evidence="1 2">
    <name type="scientific">Solanum commersonii</name>
    <name type="common">Commerson's wild potato</name>
    <name type="synonym">Commerson's nightshade</name>
    <dbReference type="NCBI Taxonomy" id="4109"/>
    <lineage>
        <taxon>Eukaryota</taxon>
        <taxon>Viridiplantae</taxon>
        <taxon>Streptophyta</taxon>
        <taxon>Embryophyta</taxon>
        <taxon>Tracheophyta</taxon>
        <taxon>Spermatophyta</taxon>
        <taxon>Magnoliopsida</taxon>
        <taxon>eudicotyledons</taxon>
        <taxon>Gunneridae</taxon>
        <taxon>Pentapetalae</taxon>
        <taxon>asterids</taxon>
        <taxon>lamiids</taxon>
        <taxon>Solanales</taxon>
        <taxon>Solanaceae</taxon>
        <taxon>Solanoideae</taxon>
        <taxon>Solaneae</taxon>
        <taxon>Solanum</taxon>
    </lineage>
</organism>
<dbReference type="Proteomes" id="UP000824120">
    <property type="component" value="Chromosome 4"/>
</dbReference>
<accession>A0A9J5ZLU8</accession>